<evidence type="ECO:0000313" key="2">
    <source>
        <dbReference type="WBParaSite" id="PSAMB.scaffold4844size13361.g25343.t1"/>
    </source>
</evidence>
<name>A0A914WPX2_9BILA</name>
<keyword evidence="1" id="KW-1185">Reference proteome</keyword>
<organism evidence="1 2">
    <name type="scientific">Plectus sambesii</name>
    <dbReference type="NCBI Taxonomy" id="2011161"/>
    <lineage>
        <taxon>Eukaryota</taxon>
        <taxon>Metazoa</taxon>
        <taxon>Ecdysozoa</taxon>
        <taxon>Nematoda</taxon>
        <taxon>Chromadorea</taxon>
        <taxon>Plectida</taxon>
        <taxon>Plectina</taxon>
        <taxon>Plectoidea</taxon>
        <taxon>Plectidae</taxon>
        <taxon>Plectus</taxon>
    </lineage>
</organism>
<sequence>MSFTYQQFNRREHVPRGRNTSLDRSTIIALISRNNVALGSLCRCFPRTALEQKTQQSSAEKPQDEVVVRESHKCTQPSRLGWALAGTLRQRGKHICDWWAEAGVETLRSGAK</sequence>
<dbReference type="AlphaFoldDB" id="A0A914WPX2"/>
<evidence type="ECO:0000313" key="1">
    <source>
        <dbReference type="Proteomes" id="UP000887566"/>
    </source>
</evidence>
<dbReference type="WBParaSite" id="PSAMB.scaffold4844size13361.g25343.t1">
    <property type="protein sequence ID" value="PSAMB.scaffold4844size13361.g25343.t1"/>
    <property type="gene ID" value="PSAMB.scaffold4844size13361.g25343"/>
</dbReference>
<proteinExistence type="predicted"/>
<dbReference type="Proteomes" id="UP000887566">
    <property type="component" value="Unplaced"/>
</dbReference>
<accession>A0A914WPX2</accession>
<protein>
    <submittedName>
        <fullName evidence="2">Uncharacterized protein</fullName>
    </submittedName>
</protein>
<reference evidence="2" key="1">
    <citation type="submission" date="2022-11" db="UniProtKB">
        <authorList>
            <consortium name="WormBaseParasite"/>
        </authorList>
    </citation>
    <scope>IDENTIFICATION</scope>
</reference>